<organism evidence="3 4">
    <name type="scientific">Sphaerotilus montanus</name>
    <dbReference type="NCBI Taxonomy" id="522889"/>
    <lineage>
        <taxon>Bacteria</taxon>
        <taxon>Pseudomonadati</taxon>
        <taxon>Pseudomonadota</taxon>
        <taxon>Betaproteobacteria</taxon>
        <taxon>Burkholderiales</taxon>
        <taxon>Sphaerotilaceae</taxon>
        <taxon>Sphaerotilus</taxon>
    </lineage>
</organism>
<reference evidence="3 4" key="1">
    <citation type="submission" date="2020-07" db="EMBL/GenBank/DDBJ databases">
        <title>Genomic Encyclopedia of Archaeal and Bacterial Type Strains, Phase II (KMG-II): from individual species to whole genera.</title>
        <authorList>
            <person name="Goeker M."/>
        </authorList>
    </citation>
    <scope>NUCLEOTIDE SEQUENCE [LARGE SCALE GENOMIC DNA]</scope>
    <source>
        <strain evidence="3 4">DSM 21226</strain>
    </source>
</reference>
<dbReference type="EMBL" id="JACCFH010000001">
    <property type="protein sequence ID" value="NYG32704.1"/>
    <property type="molecule type" value="Genomic_DNA"/>
</dbReference>
<keyword evidence="4" id="KW-1185">Reference proteome</keyword>
<evidence type="ECO:0000259" key="2">
    <source>
        <dbReference type="Pfam" id="PF00534"/>
    </source>
</evidence>
<dbReference type="Pfam" id="PF00534">
    <property type="entry name" value="Glycos_transf_1"/>
    <property type="match status" value="1"/>
</dbReference>
<gene>
    <name evidence="3" type="ORF">BDD16_001690</name>
</gene>
<name>A0A7Y9QY08_9BURK</name>
<comment type="caution">
    <text evidence="3">The sequence shown here is derived from an EMBL/GenBank/DDBJ whole genome shotgun (WGS) entry which is preliminary data.</text>
</comment>
<dbReference type="Proteomes" id="UP000518288">
    <property type="component" value="Unassembled WGS sequence"/>
</dbReference>
<dbReference type="GO" id="GO:0009103">
    <property type="term" value="P:lipopolysaccharide biosynthetic process"/>
    <property type="evidence" value="ECO:0007669"/>
    <property type="project" value="TreeGrafter"/>
</dbReference>
<accession>A0A7Y9QY08</accession>
<dbReference type="AlphaFoldDB" id="A0A7Y9QY08"/>
<dbReference type="Gene3D" id="3.40.50.2000">
    <property type="entry name" value="Glycogen Phosphorylase B"/>
    <property type="match status" value="2"/>
</dbReference>
<evidence type="ECO:0000313" key="3">
    <source>
        <dbReference type="EMBL" id="NYG32704.1"/>
    </source>
</evidence>
<dbReference type="RefSeq" id="WP_179633562.1">
    <property type="nucleotide sequence ID" value="NZ_JACCFH010000001.1"/>
</dbReference>
<dbReference type="SUPFAM" id="SSF53756">
    <property type="entry name" value="UDP-Glycosyltransferase/glycogen phosphorylase"/>
    <property type="match status" value="1"/>
</dbReference>
<protein>
    <submittedName>
        <fullName evidence="3">Glycosyltransferase involved in cell wall biosynthesis</fullName>
    </submittedName>
</protein>
<evidence type="ECO:0000256" key="1">
    <source>
        <dbReference type="ARBA" id="ARBA00022679"/>
    </source>
</evidence>
<sequence length="363" mass="39675">MADPVNPTMLINARFLTRQATGVDRFAIELLQAGLQAGLLPQAQAVVPAEATLVTPAPKGLAVRHAGRHGGHRWEQFELPALAAAAGEVPLVNLCNTAPLRHRRQIAVIHDAAAVANPQNYSFAFRQWYRVMIGSLMRRSRVIATVSRFSADELTRHFGAHHHGIEVIPEGGEHILRLPADPTVFERLDLRGRRYVLAVGSLSLNKNFAAVLNAMSLIDDPDTVLVAAGGGNTRIFTDSAVQHERLQRTGYVSDQQLRALYEGAVCFVFPSFYEGFGLPPLEAMCCGCPVIVSDRASLPEVCADAALYCNPDDPATLAAQLRRVLGSPALTDELRTRGYQRAAQLTWDRAAREFAELMDLHFA</sequence>
<keyword evidence="1 3" id="KW-0808">Transferase</keyword>
<dbReference type="PANTHER" id="PTHR46401">
    <property type="entry name" value="GLYCOSYLTRANSFERASE WBBK-RELATED"/>
    <property type="match status" value="1"/>
</dbReference>
<dbReference type="InterPro" id="IPR001296">
    <property type="entry name" value="Glyco_trans_1"/>
</dbReference>
<evidence type="ECO:0000313" key="4">
    <source>
        <dbReference type="Proteomes" id="UP000518288"/>
    </source>
</evidence>
<dbReference type="PANTHER" id="PTHR46401:SF2">
    <property type="entry name" value="GLYCOSYLTRANSFERASE WBBK-RELATED"/>
    <property type="match status" value="1"/>
</dbReference>
<proteinExistence type="predicted"/>
<feature type="domain" description="Glycosyl transferase family 1" evidence="2">
    <location>
        <begin position="192"/>
        <end position="340"/>
    </location>
</feature>
<dbReference type="GO" id="GO:0016757">
    <property type="term" value="F:glycosyltransferase activity"/>
    <property type="evidence" value="ECO:0007669"/>
    <property type="project" value="InterPro"/>
</dbReference>
<dbReference type="CDD" id="cd03809">
    <property type="entry name" value="GT4_MtfB-like"/>
    <property type="match status" value="1"/>
</dbReference>